<keyword evidence="3" id="KW-1185">Reference proteome</keyword>
<protein>
    <submittedName>
        <fullName evidence="2">Uncharacterized protein</fullName>
    </submittedName>
</protein>
<evidence type="ECO:0000256" key="1">
    <source>
        <dbReference type="SAM" id="Phobius"/>
    </source>
</evidence>
<dbReference type="Proteomes" id="UP001213000">
    <property type="component" value="Unassembled WGS sequence"/>
</dbReference>
<dbReference type="EMBL" id="JANIEX010000732">
    <property type="protein sequence ID" value="KAJ3563688.1"/>
    <property type="molecule type" value="Genomic_DNA"/>
</dbReference>
<sequence length="469" mass="52242">MSTDALLHGHYGAASPPPAYGTTNHQHHQHYHHHHHVPHAPVVIHPQYPRTVVVVTGRSRPRCRFCKAFVFAILIWVLIGSVVRHLILLGHRHYPKPHQWAVGPANQSVDYPIPADIDLEACDEPLVDGPGPSLTSFEIDSPSETLLLLSAGSWLAGSVKVTTSSSNSVKFSVSTHLVRRRWGDNTADTIVCRLKRKDGELGVGIFNPIHPRPRYNQVVYEVVLELPEGHPFINRFETNVLNTRQELGDLQDKIFFQDLNLHGSNGAIKATSVSADRAQIRTSNGAIEGHYNASDDFVIATSNARVDVTVDFNIIKKSQAKMTINTSNGPLKADIGLHDGRFSDSFSESFPDFLVSTHTSNSRLDVTFQDSPVNSILTYRGSTSNSPANVYLHWTFEGRFHLNSHSPWFNPIVNEHQVDDPTDKGRTRSVRYSNVRGYVDGEVKWGNEINRKKGEVDVSTSNSRITLDL</sequence>
<keyword evidence="1" id="KW-0812">Transmembrane</keyword>
<organism evidence="2 3">
    <name type="scientific">Leucocoprinus birnbaumii</name>
    <dbReference type="NCBI Taxonomy" id="56174"/>
    <lineage>
        <taxon>Eukaryota</taxon>
        <taxon>Fungi</taxon>
        <taxon>Dikarya</taxon>
        <taxon>Basidiomycota</taxon>
        <taxon>Agaricomycotina</taxon>
        <taxon>Agaricomycetes</taxon>
        <taxon>Agaricomycetidae</taxon>
        <taxon>Agaricales</taxon>
        <taxon>Agaricineae</taxon>
        <taxon>Agaricaceae</taxon>
        <taxon>Leucocoprinus</taxon>
    </lineage>
</organism>
<gene>
    <name evidence="2" type="ORF">NP233_g8775</name>
</gene>
<name>A0AAD5VQ64_9AGAR</name>
<keyword evidence="1" id="KW-0472">Membrane</keyword>
<proteinExistence type="predicted"/>
<accession>A0AAD5VQ64</accession>
<evidence type="ECO:0000313" key="3">
    <source>
        <dbReference type="Proteomes" id="UP001213000"/>
    </source>
</evidence>
<keyword evidence="1" id="KW-1133">Transmembrane helix</keyword>
<evidence type="ECO:0000313" key="2">
    <source>
        <dbReference type="EMBL" id="KAJ3563688.1"/>
    </source>
</evidence>
<reference evidence="2" key="1">
    <citation type="submission" date="2022-07" db="EMBL/GenBank/DDBJ databases">
        <title>Genome Sequence of Leucocoprinus birnbaumii.</title>
        <authorList>
            <person name="Buettner E."/>
        </authorList>
    </citation>
    <scope>NUCLEOTIDE SEQUENCE</scope>
    <source>
        <strain evidence="2">VT141</strain>
    </source>
</reference>
<dbReference type="AlphaFoldDB" id="A0AAD5VQ64"/>
<comment type="caution">
    <text evidence="2">The sequence shown here is derived from an EMBL/GenBank/DDBJ whole genome shotgun (WGS) entry which is preliminary data.</text>
</comment>
<feature type="transmembrane region" description="Helical" evidence="1">
    <location>
        <begin position="68"/>
        <end position="87"/>
    </location>
</feature>